<dbReference type="Pfam" id="PF14525">
    <property type="entry name" value="AraC_binding_2"/>
    <property type="match status" value="1"/>
</dbReference>
<accession>A0ABM7G811</accession>
<dbReference type="PRINTS" id="PR00032">
    <property type="entry name" value="HTHARAC"/>
</dbReference>
<evidence type="ECO:0000256" key="1">
    <source>
        <dbReference type="ARBA" id="ARBA00023015"/>
    </source>
</evidence>
<evidence type="ECO:0000313" key="6">
    <source>
        <dbReference type="Proteomes" id="UP001059971"/>
    </source>
</evidence>
<gene>
    <name evidence="5" type="ORF">SBA_ch2_7550</name>
</gene>
<dbReference type="InterPro" id="IPR035418">
    <property type="entry name" value="AraC-bd_2"/>
</dbReference>
<dbReference type="InterPro" id="IPR050204">
    <property type="entry name" value="AraC_XylS_family_regulators"/>
</dbReference>
<dbReference type="Gene3D" id="1.10.10.60">
    <property type="entry name" value="Homeodomain-like"/>
    <property type="match status" value="1"/>
</dbReference>
<dbReference type="InterPro" id="IPR018062">
    <property type="entry name" value="HTH_AraC-typ_CS"/>
</dbReference>
<dbReference type="SUPFAM" id="SSF46689">
    <property type="entry name" value="Homeodomain-like"/>
    <property type="match status" value="1"/>
</dbReference>
<name>A0ABM7G811_9SPHN</name>
<organism evidence="5 6">
    <name type="scientific">Sphingomonas bisphenolicum</name>
    <dbReference type="NCBI Taxonomy" id="296544"/>
    <lineage>
        <taxon>Bacteria</taxon>
        <taxon>Pseudomonadati</taxon>
        <taxon>Pseudomonadota</taxon>
        <taxon>Alphaproteobacteria</taxon>
        <taxon>Sphingomonadales</taxon>
        <taxon>Sphingomonadaceae</taxon>
        <taxon>Sphingomonas</taxon>
    </lineage>
</organism>
<evidence type="ECO:0000313" key="5">
    <source>
        <dbReference type="EMBL" id="BBF72222.1"/>
    </source>
</evidence>
<dbReference type="Proteomes" id="UP001059971">
    <property type="component" value="Chromosome 2"/>
</dbReference>
<dbReference type="PROSITE" id="PS01124">
    <property type="entry name" value="HTH_ARAC_FAMILY_2"/>
    <property type="match status" value="1"/>
</dbReference>
<dbReference type="PROSITE" id="PS00041">
    <property type="entry name" value="HTH_ARAC_FAMILY_1"/>
    <property type="match status" value="1"/>
</dbReference>
<protein>
    <submittedName>
        <fullName evidence="5">AraC family transcriptional regulator</fullName>
    </submittedName>
</protein>
<dbReference type="SMART" id="SM00342">
    <property type="entry name" value="HTH_ARAC"/>
    <property type="match status" value="1"/>
</dbReference>
<dbReference type="Pfam" id="PF12833">
    <property type="entry name" value="HTH_18"/>
    <property type="match status" value="1"/>
</dbReference>
<dbReference type="InterPro" id="IPR009057">
    <property type="entry name" value="Homeodomain-like_sf"/>
</dbReference>
<proteinExistence type="predicted"/>
<dbReference type="PANTHER" id="PTHR46796:SF6">
    <property type="entry name" value="ARAC SUBFAMILY"/>
    <property type="match status" value="1"/>
</dbReference>
<keyword evidence="6" id="KW-1185">Reference proteome</keyword>
<evidence type="ECO:0000256" key="3">
    <source>
        <dbReference type="ARBA" id="ARBA00023163"/>
    </source>
</evidence>
<dbReference type="InterPro" id="IPR020449">
    <property type="entry name" value="Tscrpt_reg_AraC-type_HTH"/>
</dbReference>
<dbReference type="PANTHER" id="PTHR46796">
    <property type="entry name" value="HTH-TYPE TRANSCRIPTIONAL ACTIVATOR RHAS-RELATED"/>
    <property type="match status" value="1"/>
</dbReference>
<dbReference type="InterPro" id="IPR018060">
    <property type="entry name" value="HTH_AraC"/>
</dbReference>
<evidence type="ECO:0000256" key="2">
    <source>
        <dbReference type="ARBA" id="ARBA00023125"/>
    </source>
</evidence>
<dbReference type="EMBL" id="AP018818">
    <property type="protein sequence ID" value="BBF72222.1"/>
    <property type="molecule type" value="Genomic_DNA"/>
</dbReference>
<reference evidence="5" key="1">
    <citation type="submission" date="2018-07" db="EMBL/GenBank/DDBJ databases">
        <title>Complete genome sequence of Sphingomonas bisphenolicum strain AO1, a bisphenol A degradative bacterium isolated from Japanese farm field.</title>
        <authorList>
            <person name="Murakami M."/>
            <person name="Koh M."/>
            <person name="Koba S."/>
            <person name="Matsumura Y."/>
        </authorList>
    </citation>
    <scope>NUCLEOTIDE SEQUENCE</scope>
    <source>
        <strain evidence="5">AO1</strain>
    </source>
</reference>
<evidence type="ECO:0000259" key="4">
    <source>
        <dbReference type="PROSITE" id="PS01124"/>
    </source>
</evidence>
<keyword evidence="3" id="KW-0804">Transcription</keyword>
<sequence>MTSPSDRGIPFFQVSTDDVSAEMAFAAFKQSVQDVFAISRRSDDDYRLDLIAWHLGTIMLGTFRSSALAFDRSPALVASSGLDHFLVQLYVEGGFTGVAGDRPVTVGGGDIVIFDLAQTLQTQANDFSNITLLIPRAFFDPTNGRIDGLHGLVLPAGGAITGMLASYMIALAERTTALGADEADVAAKSTVALITNLLSASNRQNLSTATFTPSPISRLTTEIDRRLRDPDLDADMLAASLGMSRASLYRAFDTMGGIADYIRRRRLTIAAMALTIPENRRRKISEIAFECGFSSESAFNRAFKAAFGMPPSQARAHNNLLWSWANNNVHPNASADFVRWMRMLRA</sequence>
<keyword evidence="2" id="KW-0238">DNA-binding</keyword>
<feature type="domain" description="HTH araC/xylS-type" evidence="4">
    <location>
        <begin position="217"/>
        <end position="317"/>
    </location>
</feature>
<keyword evidence="1" id="KW-0805">Transcription regulation</keyword>